<evidence type="ECO:0000313" key="10">
    <source>
        <dbReference type="EMBL" id="PZD95598.1"/>
    </source>
</evidence>
<evidence type="ECO:0000256" key="8">
    <source>
        <dbReference type="PIRSR" id="PIRSR000232-1"/>
    </source>
</evidence>
<name>A0A2W1L609_9BACL</name>
<evidence type="ECO:0000256" key="5">
    <source>
        <dbReference type="ARBA" id="ARBA00023002"/>
    </source>
</evidence>
<reference evidence="10 11" key="1">
    <citation type="submission" date="2018-06" db="EMBL/GenBank/DDBJ databases">
        <title>Paenibacillus imtechensis sp. nov.</title>
        <authorList>
            <person name="Pinnaka A.K."/>
            <person name="Singh H."/>
            <person name="Kaur M."/>
        </authorList>
    </citation>
    <scope>NUCLEOTIDE SEQUENCE [LARGE SCALE GENOMIC DNA]</scope>
    <source>
        <strain evidence="10 11">SMB1</strain>
    </source>
</reference>
<dbReference type="InterPro" id="IPR026021">
    <property type="entry name" value="YdjA-like"/>
</dbReference>
<evidence type="ECO:0000256" key="6">
    <source>
        <dbReference type="ARBA" id="ARBA00023027"/>
    </source>
</evidence>
<dbReference type="Gene3D" id="3.40.109.10">
    <property type="entry name" value="NADH Oxidase"/>
    <property type="match status" value="1"/>
</dbReference>
<evidence type="ECO:0000256" key="7">
    <source>
        <dbReference type="PIRNR" id="PIRNR000232"/>
    </source>
</evidence>
<organism evidence="10 11">
    <name type="scientific">Paenibacillus sambharensis</name>
    <dbReference type="NCBI Taxonomy" id="1803190"/>
    <lineage>
        <taxon>Bacteria</taxon>
        <taxon>Bacillati</taxon>
        <taxon>Bacillota</taxon>
        <taxon>Bacilli</taxon>
        <taxon>Bacillales</taxon>
        <taxon>Paenibacillaceae</taxon>
        <taxon>Paenibacillus</taxon>
    </lineage>
</organism>
<dbReference type="SUPFAM" id="SSF55469">
    <property type="entry name" value="FMN-dependent nitroreductase-like"/>
    <property type="match status" value="1"/>
</dbReference>
<dbReference type="EMBL" id="QKRB01000044">
    <property type="protein sequence ID" value="PZD95598.1"/>
    <property type="molecule type" value="Genomic_DNA"/>
</dbReference>
<dbReference type="GO" id="GO:0016491">
    <property type="term" value="F:oxidoreductase activity"/>
    <property type="evidence" value="ECO:0007669"/>
    <property type="project" value="UniProtKB-UniRule"/>
</dbReference>
<dbReference type="InterPro" id="IPR029479">
    <property type="entry name" value="Nitroreductase"/>
</dbReference>
<feature type="binding site" evidence="8">
    <location>
        <position position="39"/>
    </location>
    <ligand>
        <name>FMN</name>
        <dbReference type="ChEBI" id="CHEBI:58210"/>
        <note>ligand shared between dimeric partners</note>
    </ligand>
</feature>
<dbReference type="PANTHER" id="PTHR43821">
    <property type="entry name" value="NAD(P)H NITROREDUCTASE YDJA-RELATED"/>
    <property type="match status" value="1"/>
</dbReference>
<feature type="binding site" description="in other chain" evidence="8">
    <location>
        <begin position="10"/>
        <end position="12"/>
    </location>
    <ligand>
        <name>FMN</name>
        <dbReference type="ChEBI" id="CHEBI:58210"/>
        <note>ligand shared between dimeric partners</note>
    </ligand>
</feature>
<evidence type="ECO:0000256" key="1">
    <source>
        <dbReference type="ARBA" id="ARBA00007118"/>
    </source>
</evidence>
<comment type="similarity">
    <text evidence="1 7">Belongs to the nitroreductase family.</text>
</comment>
<keyword evidence="11" id="KW-1185">Reference proteome</keyword>
<dbReference type="PIRSF" id="PIRSF000232">
    <property type="entry name" value="YdjA"/>
    <property type="match status" value="1"/>
</dbReference>
<gene>
    <name evidence="10" type="ORF">DNH61_13820</name>
</gene>
<evidence type="ECO:0000256" key="4">
    <source>
        <dbReference type="ARBA" id="ARBA00022857"/>
    </source>
</evidence>
<evidence type="ECO:0000259" key="9">
    <source>
        <dbReference type="Pfam" id="PF00881"/>
    </source>
</evidence>
<dbReference type="PANTHER" id="PTHR43821:SF1">
    <property type="entry name" value="NAD(P)H NITROREDUCTASE YDJA-RELATED"/>
    <property type="match status" value="1"/>
</dbReference>
<accession>A0A2W1L609</accession>
<dbReference type="AlphaFoldDB" id="A0A2W1L609"/>
<dbReference type="CDD" id="cd02135">
    <property type="entry name" value="YdjA-like"/>
    <property type="match status" value="1"/>
</dbReference>
<keyword evidence="2 7" id="KW-0285">Flavoprotein</keyword>
<keyword evidence="6 7" id="KW-0520">NAD</keyword>
<dbReference type="RefSeq" id="WP_111147228.1">
    <property type="nucleotide sequence ID" value="NZ_QKRB01000044.1"/>
</dbReference>
<evidence type="ECO:0000256" key="2">
    <source>
        <dbReference type="ARBA" id="ARBA00022630"/>
    </source>
</evidence>
<keyword evidence="5 7" id="KW-0560">Oxidoreductase</keyword>
<keyword evidence="3 7" id="KW-0288">FMN</keyword>
<comment type="caution">
    <text evidence="10">The sequence shown here is derived from an EMBL/GenBank/DDBJ whole genome shotgun (WGS) entry which is preliminary data.</text>
</comment>
<feature type="domain" description="Nitroreductase" evidence="9">
    <location>
        <begin position="7"/>
        <end position="168"/>
    </location>
</feature>
<evidence type="ECO:0000256" key="3">
    <source>
        <dbReference type="ARBA" id="ARBA00022643"/>
    </source>
</evidence>
<evidence type="ECO:0000313" key="11">
    <source>
        <dbReference type="Proteomes" id="UP000249522"/>
    </source>
</evidence>
<dbReference type="OrthoDB" id="9804207at2"/>
<dbReference type="InterPro" id="IPR052530">
    <property type="entry name" value="NAD(P)H_nitroreductase"/>
</dbReference>
<keyword evidence="4 7" id="KW-0521">NADP</keyword>
<feature type="binding site" description="in other chain" evidence="8">
    <location>
        <begin position="137"/>
        <end position="139"/>
    </location>
    <ligand>
        <name>FMN</name>
        <dbReference type="ChEBI" id="CHEBI:58210"/>
        <note>ligand shared between dimeric partners</note>
    </ligand>
</feature>
<dbReference type="EC" id="1.-.-.-" evidence="7"/>
<protein>
    <recommendedName>
        <fullName evidence="7">Putative NAD(P)H nitroreductase</fullName>
        <ecNumber evidence="7">1.-.-.-</ecNumber>
    </recommendedName>
</protein>
<dbReference type="Pfam" id="PF00881">
    <property type="entry name" value="Nitroreductase"/>
    <property type="match status" value="1"/>
</dbReference>
<dbReference type="InterPro" id="IPR000415">
    <property type="entry name" value="Nitroreductase-like"/>
</dbReference>
<sequence length="193" mass="21169">MNVYEAIRGRRTVGRVKQDPVPREKVERLLEAANWAPSHHATEPWRFFVMTGEGRDVLAQAYADIAAEQAQTADAEALAELRAKHAAKAYRAPVIIAAAVSPSNAPKVDRREELAAAHAAVQNLLLAAHAEGLGAIWRSGEPMYDPIMNSAFGLKEGDVLVGLIYLGYPDIELPEGRRRPVQEKTVWLTGQQV</sequence>
<comment type="cofactor">
    <cofactor evidence="8">
        <name>FMN</name>
        <dbReference type="ChEBI" id="CHEBI:58210"/>
    </cofactor>
    <text evidence="8">Binds 1 FMN per subunit.</text>
</comment>
<proteinExistence type="inferred from homology"/>
<dbReference type="Proteomes" id="UP000249522">
    <property type="component" value="Unassembled WGS sequence"/>
</dbReference>